<dbReference type="InterPro" id="IPR004421">
    <property type="entry name" value="Carbamoyltransferase_HypF"/>
</dbReference>
<dbReference type="InterPro" id="IPR036046">
    <property type="entry name" value="Acylphosphatase-like_dom_sf"/>
</dbReference>
<reference evidence="12" key="1">
    <citation type="journal article" date="2007" name="J. Biosci. Bioeng.">
        <title>Sequencing and reverse transcription-polymerase chain reaction (RT-PCR) analysis of four hydrogenase gene clusters from an obligately autotrophic hydrogen-oxidizing bacterium, Hydrogenobacter thermophilus TK-6.</title>
        <authorList>
            <person name="Ueda Y."/>
            <person name="Yamamoto Y."/>
            <person name="Urasaki T."/>
            <person name="Arai H."/>
            <person name="Ishii M."/>
            <person name="Igarashi Y."/>
        </authorList>
    </citation>
    <scope>NUCLEOTIDE SEQUENCE</scope>
    <source>
        <strain evidence="12">TK-6</strain>
    </source>
</reference>
<dbReference type="AlphaFoldDB" id="A7BI73"/>
<feature type="domain" description="YrdC-like" evidence="11">
    <location>
        <begin position="199"/>
        <end position="382"/>
    </location>
</feature>
<dbReference type="UniPathway" id="UPA00335"/>
<keyword evidence="3" id="KW-0436">Ligase</keyword>
<dbReference type="GO" id="GO:0051604">
    <property type="term" value="P:protein maturation"/>
    <property type="evidence" value="ECO:0007669"/>
    <property type="project" value="TreeGrafter"/>
</dbReference>
<evidence type="ECO:0000313" key="12">
    <source>
        <dbReference type="EMBL" id="BAF73680.1"/>
    </source>
</evidence>
<dbReference type="GO" id="GO:0016743">
    <property type="term" value="F:carboxyl- or carbamoyltransferase activity"/>
    <property type="evidence" value="ECO:0007669"/>
    <property type="project" value="UniProtKB-UniRule"/>
</dbReference>
<evidence type="ECO:0000256" key="8">
    <source>
        <dbReference type="PIRNR" id="PIRNR006256"/>
    </source>
</evidence>
<dbReference type="Pfam" id="PF01300">
    <property type="entry name" value="Sua5_yciO_yrdC"/>
    <property type="match status" value="1"/>
</dbReference>
<dbReference type="GO" id="GO:0008270">
    <property type="term" value="F:zinc ion binding"/>
    <property type="evidence" value="ECO:0007669"/>
    <property type="project" value="UniProtKB-KW"/>
</dbReference>
<dbReference type="SUPFAM" id="SSF55821">
    <property type="entry name" value="YrdC/RibB"/>
    <property type="match status" value="1"/>
</dbReference>
<protein>
    <recommendedName>
        <fullName evidence="8">Carbamoyltransferase</fullName>
        <ecNumber evidence="8">6.2.-.-</ecNumber>
    </recommendedName>
</protein>
<dbReference type="PANTHER" id="PTHR42959">
    <property type="entry name" value="CARBAMOYLTRANSFERASE"/>
    <property type="match status" value="1"/>
</dbReference>
<proteinExistence type="inferred from homology"/>
<dbReference type="Gene3D" id="3.30.420.360">
    <property type="match status" value="1"/>
</dbReference>
<dbReference type="PROSITE" id="PS51163">
    <property type="entry name" value="YRDC"/>
    <property type="match status" value="1"/>
</dbReference>
<dbReference type="NCBIfam" id="TIGR00143">
    <property type="entry name" value="hypF"/>
    <property type="match status" value="1"/>
</dbReference>
<dbReference type="InterPro" id="IPR017945">
    <property type="entry name" value="DHBP_synth_RibB-like_a/b_dom"/>
</dbReference>
<dbReference type="InterPro" id="IPR006070">
    <property type="entry name" value="Sua5-like_dom"/>
</dbReference>
<evidence type="ECO:0000256" key="6">
    <source>
        <dbReference type="ARBA" id="ARBA00022833"/>
    </source>
</evidence>
<dbReference type="Gene3D" id="3.90.870.50">
    <property type="match status" value="1"/>
</dbReference>
<comment type="pathway">
    <text evidence="1">Protein modification; [NiFe] hydrogenase maturation.</text>
</comment>
<comment type="catalytic activity">
    <reaction evidence="7">
        <text>C-terminal L-cysteinyl-[HypE protein] + carbamoyl phosphate + ATP + H2O = C-terminal S-carboxamide-L-cysteinyl-[HypE protein] + AMP + phosphate + diphosphate + H(+)</text>
        <dbReference type="Rhea" id="RHEA:55636"/>
        <dbReference type="Rhea" id="RHEA-COMP:14247"/>
        <dbReference type="Rhea" id="RHEA-COMP:14392"/>
        <dbReference type="ChEBI" id="CHEBI:15377"/>
        <dbReference type="ChEBI" id="CHEBI:15378"/>
        <dbReference type="ChEBI" id="CHEBI:30616"/>
        <dbReference type="ChEBI" id="CHEBI:33019"/>
        <dbReference type="ChEBI" id="CHEBI:43474"/>
        <dbReference type="ChEBI" id="CHEBI:58228"/>
        <dbReference type="ChEBI" id="CHEBI:76913"/>
        <dbReference type="ChEBI" id="CHEBI:139126"/>
        <dbReference type="ChEBI" id="CHEBI:456215"/>
    </reaction>
</comment>
<keyword evidence="4" id="KW-0479">Metal-binding</keyword>
<organism evidence="12">
    <name type="scientific">Hydrogenobacter thermophilus</name>
    <dbReference type="NCBI Taxonomy" id="940"/>
    <lineage>
        <taxon>Bacteria</taxon>
        <taxon>Pseudomonadati</taxon>
        <taxon>Aquificota</taxon>
        <taxon>Aquificia</taxon>
        <taxon>Aquificales</taxon>
        <taxon>Aquificaceae</taxon>
        <taxon>Hydrogenobacter</taxon>
    </lineage>
</organism>
<dbReference type="InterPro" id="IPR041440">
    <property type="entry name" value="HypF_C"/>
</dbReference>
<feature type="active site" evidence="9">
    <location>
        <position position="17"/>
    </location>
</feature>
<evidence type="ECO:0000256" key="5">
    <source>
        <dbReference type="ARBA" id="ARBA00022771"/>
    </source>
</evidence>
<evidence type="ECO:0000259" key="11">
    <source>
        <dbReference type="PROSITE" id="PS51163"/>
    </source>
</evidence>
<keyword evidence="5" id="KW-0863">Zinc-finger</keyword>
<dbReference type="Gene3D" id="3.30.110.120">
    <property type="match status" value="1"/>
</dbReference>
<dbReference type="GO" id="GO:0003998">
    <property type="term" value="F:acylphosphatase activity"/>
    <property type="evidence" value="ECO:0007669"/>
    <property type="project" value="UniProtKB-EC"/>
</dbReference>
<dbReference type="GO" id="GO:0016874">
    <property type="term" value="F:ligase activity"/>
    <property type="evidence" value="ECO:0007669"/>
    <property type="project" value="UniProtKB-UniRule"/>
</dbReference>
<evidence type="ECO:0000256" key="2">
    <source>
        <dbReference type="ARBA" id="ARBA00008097"/>
    </source>
</evidence>
<dbReference type="Gene3D" id="3.30.420.40">
    <property type="match status" value="1"/>
</dbReference>
<name>A7BI73_HYDTH</name>
<dbReference type="SUPFAM" id="SSF53067">
    <property type="entry name" value="Actin-like ATPase domain"/>
    <property type="match status" value="1"/>
</dbReference>
<dbReference type="OMA" id="DRENTSM"/>
<evidence type="ECO:0000256" key="7">
    <source>
        <dbReference type="ARBA" id="ARBA00048220"/>
    </source>
</evidence>
<evidence type="ECO:0000256" key="4">
    <source>
        <dbReference type="ARBA" id="ARBA00022723"/>
    </source>
</evidence>
<dbReference type="InterPro" id="IPR011125">
    <property type="entry name" value="Znf_HypF"/>
</dbReference>
<dbReference type="InterPro" id="IPR051060">
    <property type="entry name" value="Carbamoyltrans_HypF-like"/>
</dbReference>
<feature type="domain" description="Acylphosphatase-like" evidence="10">
    <location>
        <begin position="2"/>
        <end position="88"/>
    </location>
</feature>
<evidence type="ECO:0000259" key="10">
    <source>
        <dbReference type="PROSITE" id="PS51160"/>
    </source>
</evidence>
<dbReference type="PIRSF" id="PIRSF006256">
    <property type="entry name" value="CMPcnvr_hdrg_mat"/>
    <property type="match status" value="1"/>
</dbReference>
<dbReference type="Pfam" id="PF22521">
    <property type="entry name" value="HypF_C_2"/>
    <property type="match status" value="1"/>
</dbReference>
<dbReference type="Pfam" id="PF07503">
    <property type="entry name" value="zf-HYPF"/>
    <property type="match status" value="2"/>
</dbReference>
<dbReference type="SUPFAM" id="SSF54975">
    <property type="entry name" value="Acylphosphatase/BLUF domain-like"/>
    <property type="match status" value="1"/>
</dbReference>
<dbReference type="InterPro" id="IPR055128">
    <property type="entry name" value="HypF_C_2"/>
</dbReference>
<dbReference type="FunFam" id="3.30.420.40:FF:000124">
    <property type="entry name" value="Carbamoyltransferase HypF"/>
    <property type="match status" value="1"/>
</dbReference>
<evidence type="ECO:0000256" key="1">
    <source>
        <dbReference type="ARBA" id="ARBA00004711"/>
    </source>
</evidence>
<comment type="catalytic activity">
    <reaction evidence="9">
        <text>an acyl phosphate + H2O = a carboxylate + phosphate + H(+)</text>
        <dbReference type="Rhea" id="RHEA:14965"/>
        <dbReference type="ChEBI" id="CHEBI:15377"/>
        <dbReference type="ChEBI" id="CHEBI:15378"/>
        <dbReference type="ChEBI" id="CHEBI:29067"/>
        <dbReference type="ChEBI" id="CHEBI:43474"/>
        <dbReference type="ChEBI" id="CHEBI:59918"/>
        <dbReference type="EC" id="3.6.1.7"/>
    </reaction>
</comment>
<dbReference type="Pfam" id="PF00708">
    <property type="entry name" value="Acylphosphatase"/>
    <property type="match status" value="1"/>
</dbReference>
<gene>
    <name evidence="12" type="primary">hypF</name>
</gene>
<dbReference type="InterPro" id="IPR043129">
    <property type="entry name" value="ATPase_NBD"/>
</dbReference>
<evidence type="ECO:0000256" key="3">
    <source>
        <dbReference type="ARBA" id="ARBA00022598"/>
    </source>
</evidence>
<dbReference type="PANTHER" id="PTHR42959:SF1">
    <property type="entry name" value="CARBAMOYLTRANSFERASE HYPF"/>
    <property type="match status" value="1"/>
</dbReference>
<dbReference type="EC" id="6.2.-.-" evidence="8"/>
<feature type="active site" evidence="9">
    <location>
        <position position="35"/>
    </location>
</feature>
<dbReference type="PROSITE" id="PS00150">
    <property type="entry name" value="ACYLPHOSPHATASE_1"/>
    <property type="match status" value="1"/>
</dbReference>
<dbReference type="Pfam" id="PF17788">
    <property type="entry name" value="HypF_C"/>
    <property type="match status" value="1"/>
</dbReference>
<dbReference type="PROSITE" id="PS51160">
    <property type="entry name" value="ACYLPHOSPHATASE_3"/>
    <property type="match status" value="1"/>
</dbReference>
<accession>A7BI73</accession>
<comment type="similarity">
    <text evidence="2 8">Belongs to the carbamoyltransferase HypF family.</text>
</comment>
<dbReference type="GO" id="GO:0003725">
    <property type="term" value="F:double-stranded RNA binding"/>
    <property type="evidence" value="ECO:0007669"/>
    <property type="project" value="InterPro"/>
</dbReference>
<sequence>MRLKISLKGAVQGVGFRPFVFRLATELGLKGWVINDSSGVEIEVEGEEKALQKFLLRLNAEKPPLAHIYSQDVEYLMDVGYATFEIRESRGEGRKEVLVLPDIATCEECLRELFDPKDRRYLYPFINCTNCGPRFTIIEKLPYDRPHTTMKTFEMCPICKEEYKNPANRRFHAQPNACPVCGPWVSLYTSEGILKADRDKALKLVAKALKDGLIVAVKGIGGFHLMCDATNEEAVRLLRERKRRSEKPFAVMFRDLEQVSVYAEPTELERALLLSPERPIVLVRKRRDLASSVAPGLKRIGAFLPYSPLHHIILRSVDFPVVATSGNLSDEPIVKDNAEAIQKLSSFAHMILLHNRDIKRRCDDSVVKVIGGVPVPIRRSRGYAPMPAKLPFKLSRKVLALGGMLKNTFAIGFEDTVIISQHIGDVENLETLRSFEEMVFDLMELYEFEPELVVCDLHPRYETTRWGEVFAQSRGIPLIKLQHHYTHILSCMAERGLKERVLGVAWDGTGYGEDGTLWGGEFMVCDYRGYDRVFYIKPFRLIGGERAVKEPRRVALSLLFEMYGKSASDLNNETVRSFTQDELKNLYIAWSKGINSPYSSSVGRLFDAVASLIGIRQKLSYEGQGAMILEDLYDPLVKDHYAFALEDKHIDWRPMFYELLEDREKEKVPSRFINTLAKMCLEVVLRIGVEKVCLSGGVMQNDPLVSKIREFLEKENFKVYTHQKVPPNDGGLSLGQAVYASL</sequence>
<dbReference type="InterPro" id="IPR017968">
    <property type="entry name" value="Acylphosphatase_CS"/>
</dbReference>
<keyword evidence="6" id="KW-0862">Zinc</keyword>
<dbReference type="EMBL" id="AB290570">
    <property type="protein sequence ID" value="BAF73680.1"/>
    <property type="molecule type" value="Genomic_DNA"/>
</dbReference>
<evidence type="ECO:0000256" key="9">
    <source>
        <dbReference type="PROSITE-ProRule" id="PRU00520"/>
    </source>
</evidence>
<dbReference type="InterPro" id="IPR001792">
    <property type="entry name" value="Acylphosphatase-like_dom"/>
</dbReference>
<keyword evidence="9" id="KW-0378">Hydrolase</keyword>